<evidence type="ECO:0000259" key="1">
    <source>
        <dbReference type="Pfam" id="PF14393"/>
    </source>
</evidence>
<organism evidence="2 3">
    <name type="scientific">Weissella koreensis</name>
    <dbReference type="NCBI Taxonomy" id="165096"/>
    <lineage>
        <taxon>Bacteria</taxon>
        <taxon>Bacillati</taxon>
        <taxon>Bacillota</taxon>
        <taxon>Bacilli</taxon>
        <taxon>Lactobacillales</taxon>
        <taxon>Lactobacillaceae</taxon>
        <taxon>Weissella</taxon>
    </lineage>
</organism>
<keyword evidence="3" id="KW-1185">Reference proteome</keyword>
<name>A0A7H1MKP7_9LACO</name>
<feature type="domain" description="DUF4422" evidence="1">
    <location>
        <begin position="3"/>
        <end position="217"/>
    </location>
</feature>
<gene>
    <name evidence="2" type="ORF">FY536_01520</name>
</gene>
<accession>A0A7H1MKP7</accession>
<dbReference type="Proteomes" id="UP000516446">
    <property type="component" value="Chromosome"/>
</dbReference>
<dbReference type="RefSeq" id="WP_006845753.1">
    <property type="nucleotide sequence ID" value="NZ_CP026847.1"/>
</dbReference>
<dbReference type="Pfam" id="PF14393">
    <property type="entry name" value="DUF4422"/>
    <property type="match status" value="1"/>
</dbReference>
<evidence type="ECO:0000313" key="3">
    <source>
        <dbReference type="Proteomes" id="UP000516446"/>
    </source>
</evidence>
<proteinExistence type="predicted"/>
<protein>
    <submittedName>
        <fullName evidence="2">DUF4422 domain-containing protein</fullName>
    </submittedName>
</protein>
<dbReference type="EMBL" id="CP043431">
    <property type="protein sequence ID" value="QNT64033.1"/>
    <property type="molecule type" value="Genomic_DNA"/>
</dbReference>
<dbReference type="AlphaFoldDB" id="A0A7H1MKP7"/>
<sequence length="257" mass="30442">MPILVATHKDYAMPSDKFYQPIYVGSALHKKKINNFLSDATGDNISIKNPYYNELTALYWAKYNLQDQKIIGLAHYRRFLGHKASHQYQDILTEYEVNQALENFDVLVPKARNYWIENQEQHYLNAHSHEPWQILQKVIAEQFSDYQQAFKQVSASKKAHLFNMSIMKQTEFQAYTDFLFDVLSAVEKELDFTKLHDQDQRALGFLGERMLDVWLIKTNSTYQEFPMVSIEKINWITKGWHFLLRHFGLKHQAKTHF</sequence>
<evidence type="ECO:0000313" key="2">
    <source>
        <dbReference type="EMBL" id="QNT64033.1"/>
    </source>
</evidence>
<reference evidence="2 3" key="1">
    <citation type="submission" date="2019-08" db="EMBL/GenBank/DDBJ databases">
        <authorList>
            <person name="Chang H.C."/>
            <person name="Mun S.Y."/>
        </authorList>
    </citation>
    <scope>NUCLEOTIDE SEQUENCE [LARGE SCALE GENOMIC DNA]</scope>
    <source>
        <strain evidence="2 3">SK</strain>
    </source>
</reference>
<dbReference type="InterPro" id="IPR025536">
    <property type="entry name" value="DUF4422"/>
</dbReference>